<dbReference type="GO" id="GO:0046475">
    <property type="term" value="P:glycerophospholipid catabolic process"/>
    <property type="evidence" value="ECO:0007669"/>
    <property type="project" value="TreeGrafter"/>
</dbReference>
<accession>A0A9J6GW40</accession>
<dbReference type="AlphaFoldDB" id="A0A9J6GW40"/>
<evidence type="ECO:0000256" key="6">
    <source>
        <dbReference type="SAM" id="Phobius"/>
    </source>
</evidence>
<evidence type="ECO:0000256" key="1">
    <source>
        <dbReference type="ARBA" id="ARBA00004167"/>
    </source>
</evidence>
<protein>
    <recommendedName>
        <fullName evidence="9">Sphingomyelin phosphodiesterase 4</fullName>
    </recommendedName>
</protein>
<dbReference type="Proteomes" id="UP000821853">
    <property type="component" value="Unassembled WGS sequence"/>
</dbReference>
<keyword evidence="8" id="KW-1185">Reference proteome</keyword>
<organism evidence="7 8">
    <name type="scientific">Haemaphysalis longicornis</name>
    <name type="common">Bush tick</name>
    <dbReference type="NCBI Taxonomy" id="44386"/>
    <lineage>
        <taxon>Eukaryota</taxon>
        <taxon>Metazoa</taxon>
        <taxon>Ecdysozoa</taxon>
        <taxon>Arthropoda</taxon>
        <taxon>Chelicerata</taxon>
        <taxon>Arachnida</taxon>
        <taxon>Acari</taxon>
        <taxon>Parasitiformes</taxon>
        <taxon>Ixodida</taxon>
        <taxon>Ixodoidea</taxon>
        <taxon>Ixodidae</taxon>
        <taxon>Haemaphysalinae</taxon>
        <taxon>Haemaphysalis</taxon>
    </lineage>
</organism>
<comment type="subcellular location">
    <subcellularLocation>
        <location evidence="1">Membrane</location>
        <topology evidence="1">Single-pass membrane protein</topology>
    </subcellularLocation>
</comment>
<keyword evidence="4 6" id="KW-0472">Membrane</keyword>
<evidence type="ECO:0000313" key="8">
    <source>
        <dbReference type="Proteomes" id="UP000821853"/>
    </source>
</evidence>
<sequence>METVLIVSVHKKCTGKQKGIKKYSYELLHTTEQEEALQEKWLPQSGVLPTVAELVRQAVQAWQAVRRAQRLSGRPAPPGWLSVCVGRLSALVSRAPPDEAAERRRTLGHLQAAVQDLCALFQLSPVPEMWDEPGAPLPQAEDEGDDATDSGVAAPGGGSIPGGGAASSPLEYQGNPDTEPIRSYEVVFLVRLLHLLACALNARYGAQLVQLYERPGFAGHMARQLLRPPTTYTEVVKRCVGQPAVRRRHALPPRVCLRLLAHKQLLAYVAAMLLVGHSLGYGLGVVTFALGLCAALLVLLRATWDWARSLSAGRRPPAPRPPLARAH</sequence>
<dbReference type="PANTHER" id="PTHR12988:SF6">
    <property type="entry name" value="SPHINGOMYELIN PHOSPHODIESTERASE 4"/>
    <property type="match status" value="1"/>
</dbReference>
<keyword evidence="2 6" id="KW-0812">Transmembrane</keyword>
<name>A0A9J6GW40_HAELO</name>
<evidence type="ECO:0000256" key="2">
    <source>
        <dbReference type="ARBA" id="ARBA00022692"/>
    </source>
</evidence>
<dbReference type="InterPro" id="IPR024129">
    <property type="entry name" value="Sphingomy_SMPD4"/>
</dbReference>
<feature type="compositionally biased region" description="Gly residues" evidence="5">
    <location>
        <begin position="154"/>
        <end position="165"/>
    </location>
</feature>
<keyword evidence="3 6" id="KW-1133">Transmembrane helix</keyword>
<dbReference type="Pfam" id="PF14724">
    <property type="entry name" value="mit_SMPDase"/>
    <property type="match status" value="1"/>
</dbReference>
<dbReference type="EMBL" id="JABSTR010000008">
    <property type="protein sequence ID" value="KAH9378460.1"/>
    <property type="molecule type" value="Genomic_DNA"/>
</dbReference>
<feature type="transmembrane region" description="Helical" evidence="6">
    <location>
        <begin position="281"/>
        <end position="300"/>
    </location>
</feature>
<evidence type="ECO:0008006" key="9">
    <source>
        <dbReference type="Google" id="ProtNLM"/>
    </source>
</evidence>
<dbReference type="PANTHER" id="PTHR12988">
    <property type="entry name" value="SPHINGOMYELIN PHOSPHODIESTERASE 4"/>
    <property type="match status" value="1"/>
</dbReference>
<dbReference type="GO" id="GO:0050290">
    <property type="term" value="F:sphingomyelin phosphodiesterase D activity"/>
    <property type="evidence" value="ECO:0007669"/>
    <property type="project" value="InterPro"/>
</dbReference>
<dbReference type="OrthoDB" id="10251508at2759"/>
<dbReference type="GO" id="GO:0016020">
    <property type="term" value="C:membrane"/>
    <property type="evidence" value="ECO:0007669"/>
    <property type="project" value="UniProtKB-SubCell"/>
</dbReference>
<feature type="region of interest" description="Disordered" evidence="5">
    <location>
        <begin position="131"/>
        <end position="174"/>
    </location>
</feature>
<evidence type="ECO:0000256" key="5">
    <source>
        <dbReference type="SAM" id="MobiDB-lite"/>
    </source>
</evidence>
<evidence type="ECO:0000256" key="3">
    <source>
        <dbReference type="ARBA" id="ARBA00022989"/>
    </source>
</evidence>
<dbReference type="GO" id="GO:0046513">
    <property type="term" value="P:ceramide biosynthetic process"/>
    <property type="evidence" value="ECO:0007669"/>
    <property type="project" value="TreeGrafter"/>
</dbReference>
<dbReference type="GO" id="GO:0006685">
    <property type="term" value="P:sphingomyelin catabolic process"/>
    <property type="evidence" value="ECO:0007669"/>
    <property type="project" value="TreeGrafter"/>
</dbReference>
<reference evidence="7 8" key="1">
    <citation type="journal article" date="2020" name="Cell">
        <title>Large-Scale Comparative Analyses of Tick Genomes Elucidate Their Genetic Diversity and Vector Capacities.</title>
        <authorList>
            <consortium name="Tick Genome and Microbiome Consortium (TIGMIC)"/>
            <person name="Jia N."/>
            <person name="Wang J."/>
            <person name="Shi W."/>
            <person name="Du L."/>
            <person name="Sun Y."/>
            <person name="Zhan W."/>
            <person name="Jiang J.F."/>
            <person name="Wang Q."/>
            <person name="Zhang B."/>
            <person name="Ji P."/>
            <person name="Bell-Sakyi L."/>
            <person name="Cui X.M."/>
            <person name="Yuan T.T."/>
            <person name="Jiang B.G."/>
            <person name="Yang W.F."/>
            <person name="Lam T.T."/>
            <person name="Chang Q.C."/>
            <person name="Ding S.J."/>
            <person name="Wang X.J."/>
            <person name="Zhu J.G."/>
            <person name="Ruan X.D."/>
            <person name="Zhao L."/>
            <person name="Wei J.T."/>
            <person name="Ye R.Z."/>
            <person name="Que T.C."/>
            <person name="Du C.H."/>
            <person name="Zhou Y.H."/>
            <person name="Cheng J.X."/>
            <person name="Dai P.F."/>
            <person name="Guo W.B."/>
            <person name="Han X.H."/>
            <person name="Huang E.J."/>
            <person name="Li L.F."/>
            <person name="Wei W."/>
            <person name="Gao Y.C."/>
            <person name="Liu J.Z."/>
            <person name="Shao H.Z."/>
            <person name="Wang X."/>
            <person name="Wang C.C."/>
            <person name="Yang T.C."/>
            <person name="Huo Q.B."/>
            <person name="Li W."/>
            <person name="Chen H.Y."/>
            <person name="Chen S.E."/>
            <person name="Zhou L.G."/>
            <person name="Ni X.B."/>
            <person name="Tian J.H."/>
            <person name="Sheng Y."/>
            <person name="Liu T."/>
            <person name="Pan Y.S."/>
            <person name="Xia L.Y."/>
            <person name="Li J."/>
            <person name="Zhao F."/>
            <person name="Cao W.C."/>
        </authorList>
    </citation>
    <scope>NUCLEOTIDE SEQUENCE [LARGE SCALE GENOMIC DNA]</scope>
    <source>
        <strain evidence="7">HaeL-2018</strain>
    </source>
</reference>
<comment type="caution">
    <text evidence="7">The sequence shown here is derived from an EMBL/GenBank/DDBJ whole genome shotgun (WGS) entry which is preliminary data.</text>
</comment>
<evidence type="ECO:0000256" key="4">
    <source>
        <dbReference type="ARBA" id="ARBA00023136"/>
    </source>
</evidence>
<gene>
    <name evidence="7" type="ORF">HPB48_012975</name>
</gene>
<dbReference type="VEuPathDB" id="VectorBase:HLOH_052235"/>
<proteinExistence type="predicted"/>
<evidence type="ECO:0000313" key="7">
    <source>
        <dbReference type="EMBL" id="KAH9378460.1"/>
    </source>
</evidence>